<keyword evidence="1" id="KW-0732">Signal</keyword>
<dbReference type="SUPFAM" id="SSF56399">
    <property type="entry name" value="ADP-ribosylation"/>
    <property type="match status" value="1"/>
</dbReference>
<protein>
    <submittedName>
        <fullName evidence="3">DUF952 domain-containing protein</fullName>
    </submittedName>
</protein>
<feature type="domain" description="3-keto-alpha-glucoside-1,2-lyase/3-keto-2-hydroxy-glucal hydratase" evidence="2">
    <location>
        <begin position="28"/>
        <end position="224"/>
    </location>
</feature>
<name>A0AAU7CCL0_9BACT</name>
<organism evidence="3">
    <name type="scientific">Singulisphaera sp. Ch08</name>
    <dbReference type="NCBI Taxonomy" id="3120278"/>
    <lineage>
        <taxon>Bacteria</taxon>
        <taxon>Pseudomonadati</taxon>
        <taxon>Planctomycetota</taxon>
        <taxon>Planctomycetia</taxon>
        <taxon>Isosphaerales</taxon>
        <taxon>Isosphaeraceae</taxon>
        <taxon>Singulisphaera</taxon>
    </lineage>
</organism>
<dbReference type="Pfam" id="PF06439">
    <property type="entry name" value="3keto-disac_hyd"/>
    <property type="match status" value="1"/>
</dbReference>
<dbReference type="Gene3D" id="2.60.120.560">
    <property type="entry name" value="Exo-inulinase, domain 1"/>
    <property type="match status" value="1"/>
</dbReference>
<dbReference type="GO" id="GO:0016787">
    <property type="term" value="F:hydrolase activity"/>
    <property type="evidence" value="ECO:0007669"/>
    <property type="project" value="InterPro"/>
</dbReference>
<dbReference type="AlphaFoldDB" id="A0AAU7CCL0"/>
<dbReference type="Pfam" id="PF06108">
    <property type="entry name" value="DUF952"/>
    <property type="match status" value="1"/>
</dbReference>
<dbReference type="InterPro" id="IPR010496">
    <property type="entry name" value="AL/BT2_dom"/>
</dbReference>
<accession>A0AAU7CCL0</accession>
<dbReference type="PANTHER" id="PTHR34129:SF1">
    <property type="entry name" value="DUF952 DOMAIN-CONTAINING PROTEIN"/>
    <property type="match status" value="1"/>
</dbReference>
<dbReference type="Gene3D" id="3.20.170.20">
    <property type="entry name" value="Protein of unknown function DUF952"/>
    <property type="match status" value="1"/>
</dbReference>
<dbReference type="RefSeq" id="WP_406695189.1">
    <property type="nucleotide sequence ID" value="NZ_CP155447.1"/>
</dbReference>
<dbReference type="PANTHER" id="PTHR34129">
    <property type="entry name" value="BLR1139 PROTEIN"/>
    <property type="match status" value="1"/>
</dbReference>
<dbReference type="EMBL" id="CP155447">
    <property type="protein sequence ID" value="XBH02446.1"/>
    <property type="molecule type" value="Genomic_DNA"/>
</dbReference>
<reference evidence="3" key="1">
    <citation type="submission" date="2024-05" db="EMBL/GenBank/DDBJ databases">
        <title>Planctomycetes of the genus Singulisphaera possess chitinolytic capabilities.</title>
        <authorList>
            <person name="Ivanova A."/>
        </authorList>
    </citation>
    <scope>NUCLEOTIDE SEQUENCE</scope>
    <source>
        <strain evidence="3">Ch08T</strain>
    </source>
</reference>
<feature type="chain" id="PRO_5043335795" evidence="1">
    <location>
        <begin position="26"/>
        <end position="347"/>
    </location>
</feature>
<dbReference type="InterPro" id="IPR009297">
    <property type="entry name" value="DUF952"/>
</dbReference>
<evidence type="ECO:0000313" key="3">
    <source>
        <dbReference type="EMBL" id="XBH02446.1"/>
    </source>
</evidence>
<feature type="signal peptide" evidence="1">
    <location>
        <begin position="1"/>
        <end position="25"/>
    </location>
</feature>
<evidence type="ECO:0000259" key="2">
    <source>
        <dbReference type="Pfam" id="PF06439"/>
    </source>
</evidence>
<proteinExistence type="predicted"/>
<gene>
    <name evidence="3" type="ORF">V5E97_29545</name>
</gene>
<evidence type="ECO:0000256" key="1">
    <source>
        <dbReference type="SAM" id="SignalP"/>
    </source>
</evidence>
<sequence length="347" mass="39064">MTLRSKILLTAFILVISSYSTTAFADDGWVSLFDGKTLDGWKVNGGFASYKVEDGAIVGTTVEGSPNTFLCKGDYKDFVLELEVRCDPRLNSGIQVRSHVYEKDTPQESDPKKIRKAGTVYDPQCETDESAKGVSGNFWDEARRTRWLDDFAERPEARKAFKDNDWNRYKIAVQGNRYRSWVNGVAAADFTDDVDKSGFIGLQVHGIAKGQGPYQVRWRNVRIRQLAPGEQVRRAVARPGEILRITTRPEWAKARAKGGYRGDTLEAEGFIHCATPKQLPWVAETFYKDQTKLVVLRIEPSKLTSPLKWESLPGSREKYPHVYGPLDLEAVVEVVPLEDLLSDGIQD</sequence>